<proteinExistence type="predicted"/>
<dbReference type="Proteomes" id="UP000054408">
    <property type="component" value="Unassembled WGS sequence"/>
</dbReference>
<dbReference type="PANTHER" id="PTHR37474:SF1">
    <property type="entry name" value="2'-5' RNA LIGASE FAMILY PROTEIN"/>
    <property type="match status" value="1"/>
</dbReference>
<keyword evidence="1" id="KW-0808">Transferase</keyword>
<dbReference type="SUPFAM" id="SSF55144">
    <property type="entry name" value="LigT-like"/>
    <property type="match status" value="1"/>
</dbReference>
<dbReference type="Gene3D" id="3.90.1140.10">
    <property type="entry name" value="Cyclic phosphodiesterase"/>
    <property type="match status" value="1"/>
</dbReference>
<reference evidence="1 2" key="1">
    <citation type="submission" date="2010-05" db="EMBL/GenBank/DDBJ databases">
        <title>The Genome Sequence of Thecamonas trahens ATCC 50062.</title>
        <authorList>
            <consortium name="The Broad Institute Genome Sequencing Platform"/>
            <person name="Russ C."/>
            <person name="Cuomo C."/>
            <person name="Shea T."/>
            <person name="Young S.K."/>
            <person name="Zeng Q."/>
            <person name="Koehrsen M."/>
            <person name="Haas B."/>
            <person name="Borodovsky M."/>
            <person name="Guigo R."/>
            <person name="Alvarado L."/>
            <person name="Berlin A."/>
            <person name="Bochicchio J."/>
            <person name="Borenstein D."/>
            <person name="Chapman S."/>
            <person name="Chen Z."/>
            <person name="Freedman E."/>
            <person name="Gellesch M."/>
            <person name="Goldberg J."/>
            <person name="Griggs A."/>
            <person name="Gujja S."/>
            <person name="Heilman E."/>
            <person name="Heiman D."/>
            <person name="Hepburn T."/>
            <person name="Howarth C."/>
            <person name="Jen D."/>
            <person name="Larson L."/>
            <person name="Mehta T."/>
            <person name="Park D."/>
            <person name="Pearson M."/>
            <person name="Roberts A."/>
            <person name="Saif S."/>
            <person name="Shenoy N."/>
            <person name="Sisk P."/>
            <person name="Stolte C."/>
            <person name="Sykes S."/>
            <person name="Thomson T."/>
            <person name="Walk T."/>
            <person name="White J."/>
            <person name="Yandava C."/>
            <person name="Burger G."/>
            <person name="Gray M.W."/>
            <person name="Holland P.W.H."/>
            <person name="King N."/>
            <person name="Lang F.B.F."/>
            <person name="Roger A.J."/>
            <person name="Ruiz-Trillo I."/>
            <person name="Lander E."/>
            <person name="Nusbaum C."/>
        </authorList>
    </citation>
    <scope>NUCLEOTIDE SEQUENCE [LARGE SCALE GENOMIC DNA]</scope>
    <source>
        <strain evidence="1 2">ATCC 50062</strain>
    </source>
</reference>
<dbReference type="GO" id="GO:0016740">
    <property type="term" value="F:transferase activity"/>
    <property type="evidence" value="ECO:0007669"/>
    <property type="project" value="UniProtKB-KW"/>
</dbReference>
<dbReference type="InterPro" id="IPR009097">
    <property type="entry name" value="Cyclic_Pdiesterase"/>
</dbReference>
<dbReference type="GeneID" id="25561303"/>
<organism evidence="1 2">
    <name type="scientific">Thecamonas trahens ATCC 50062</name>
    <dbReference type="NCBI Taxonomy" id="461836"/>
    <lineage>
        <taxon>Eukaryota</taxon>
        <taxon>Apusozoa</taxon>
        <taxon>Apusomonadida</taxon>
        <taxon>Apusomonadidae</taxon>
        <taxon>Thecamonas</taxon>
    </lineage>
</organism>
<evidence type="ECO:0000313" key="1">
    <source>
        <dbReference type="EMBL" id="KNC54707.1"/>
    </source>
</evidence>
<dbReference type="AlphaFoldDB" id="A0A0L0DQZ7"/>
<protein>
    <submittedName>
        <fullName evidence="1">Polynucleotide adenyltransferase</fullName>
    </submittedName>
</protein>
<dbReference type="RefSeq" id="XP_013761607.1">
    <property type="nucleotide sequence ID" value="XM_013906153.1"/>
</dbReference>
<keyword evidence="2" id="KW-1185">Reference proteome</keyword>
<accession>A0A0L0DQZ7</accession>
<dbReference type="OrthoDB" id="5364416at2759"/>
<evidence type="ECO:0000313" key="2">
    <source>
        <dbReference type="Proteomes" id="UP000054408"/>
    </source>
</evidence>
<gene>
    <name evidence="1" type="ORF">AMSG_01557</name>
</gene>
<dbReference type="PANTHER" id="PTHR37474">
    <property type="entry name" value="RNA LIGASE/CYCLIC NUCLEOTIDE PHOSPHODIESTERASE"/>
    <property type="match status" value="1"/>
</dbReference>
<sequence>MPSSPTQAQIKVGKAKAFVKRVADVVVAAGGLVDAQVITASGDALAEYVQSPTRDALNAVVAAERRKAEQLVAAPEASHLTAAVITPPPELWEPINAIRAELEPRHVDIWPPHITLFYPFWPVSSWSNAIDPLAAALAGMDPFTVVLSEFGTFSQGRRGKLTYLKPDDDSTVSLRALRTSMRDDIFPDLRARFSQPHMTVGRGQHEEQASRLQGDWQPIAFEAQSVTLLARPIMGEPLEVLAELPIGPGGSVSRAALDAHLDASASTSSDAAVHSLQNQTAGSDAMAALATWAERASIPLDVMDVVWAEVDAALPRLAGDAAATASDSSA</sequence>
<dbReference type="Pfam" id="PF13563">
    <property type="entry name" value="2_5_RNA_ligase2"/>
    <property type="match status" value="1"/>
</dbReference>
<dbReference type="EMBL" id="GL349438">
    <property type="protein sequence ID" value="KNC54707.1"/>
    <property type="molecule type" value="Genomic_DNA"/>
</dbReference>
<name>A0A0L0DQZ7_THETB</name>